<feature type="domain" description="GGDEF" evidence="5">
    <location>
        <begin position="306"/>
        <end position="442"/>
    </location>
</feature>
<keyword evidence="3" id="KW-0812">Transmembrane</keyword>
<dbReference type="EC" id="3.1.4.52" evidence="1"/>
<dbReference type="GO" id="GO:0071111">
    <property type="term" value="F:cyclic-guanylate-specific phosphodiesterase activity"/>
    <property type="evidence" value="ECO:0007669"/>
    <property type="project" value="UniProtKB-EC"/>
</dbReference>
<dbReference type="EMBL" id="CP001339">
    <property type="protein sequence ID" value="ACL71896.1"/>
    <property type="molecule type" value="Genomic_DNA"/>
</dbReference>
<dbReference type="eggNOG" id="COG5001">
    <property type="taxonomic scope" value="Bacteria"/>
</dbReference>
<accession>B8GN35</accession>
<evidence type="ECO:0000259" key="5">
    <source>
        <dbReference type="PROSITE" id="PS50887"/>
    </source>
</evidence>
<dbReference type="NCBIfam" id="TIGR00254">
    <property type="entry name" value="GGDEF"/>
    <property type="match status" value="1"/>
</dbReference>
<dbReference type="Gene3D" id="3.20.20.450">
    <property type="entry name" value="EAL domain"/>
    <property type="match status" value="1"/>
</dbReference>
<dbReference type="SMART" id="SM00267">
    <property type="entry name" value="GGDEF"/>
    <property type="match status" value="1"/>
</dbReference>
<evidence type="ECO:0000259" key="4">
    <source>
        <dbReference type="PROSITE" id="PS50883"/>
    </source>
</evidence>
<dbReference type="OrthoDB" id="7053140at2"/>
<dbReference type="InterPro" id="IPR035919">
    <property type="entry name" value="EAL_sf"/>
</dbReference>
<gene>
    <name evidence="6" type="ordered locus">Tgr7_0805</name>
</gene>
<dbReference type="KEGG" id="tgr:Tgr7_0805"/>
<dbReference type="PROSITE" id="PS50883">
    <property type="entry name" value="EAL"/>
    <property type="match status" value="1"/>
</dbReference>
<dbReference type="SUPFAM" id="SSF141868">
    <property type="entry name" value="EAL domain-like"/>
    <property type="match status" value="1"/>
</dbReference>
<dbReference type="InterPro" id="IPR043128">
    <property type="entry name" value="Rev_trsase/Diguanyl_cyclase"/>
</dbReference>
<dbReference type="Gene3D" id="3.30.450.40">
    <property type="match status" value="1"/>
</dbReference>
<evidence type="ECO:0000256" key="2">
    <source>
        <dbReference type="ARBA" id="ARBA00022636"/>
    </source>
</evidence>
<dbReference type="HOGENOM" id="CLU_000445_70_50_6"/>
<dbReference type="CDD" id="cd01949">
    <property type="entry name" value="GGDEF"/>
    <property type="match status" value="1"/>
</dbReference>
<feature type="transmembrane region" description="Helical" evidence="3">
    <location>
        <begin position="21"/>
        <end position="39"/>
    </location>
</feature>
<feature type="transmembrane region" description="Helical" evidence="3">
    <location>
        <begin position="63"/>
        <end position="85"/>
    </location>
</feature>
<dbReference type="STRING" id="396588.Tgr7_0805"/>
<evidence type="ECO:0000256" key="3">
    <source>
        <dbReference type="SAM" id="Phobius"/>
    </source>
</evidence>
<feature type="domain" description="EAL" evidence="4">
    <location>
        <begin position="449"/>
        <end position="705"/>
    </location>
</feature>
<dbReference type="SUPFAM" id="SSF55781">
    <property type="entry name" value="GAF domain-like"/>
    <property type="match status" value="1"/>
</dbReference>
<evidence type="ECO:0000256" key="1">
    <source>
        <dbReference type="ARBA" id="ARBA00012282"/>
    </source>
</evidence>
<proteinExistence type="predicted"/>
<dbReference type="InterPro" id="IPR001633">
    <property type="entry name" value="EAL_dom"/>
</dbReference>
<dbReference type="SUPFAM" id="SSF55073">
    <property type="entry name" value="Nucleotide cyclase"/>
    <property type="match status" value="1"/>
</dbReference>
<dbReference type="CDD" id="cd01948">
    <property type="entry name" value="EAL"/>
    <property type="match status" value="1"/>
</dbReference>
<sequence length="706" mass="77475">MEHHAVTRNGSSPSRSLAGRLALRIVVVYLVMGILWIALSDRALAMLVDDPVLLTWLQTFKGWAYVLVTALLLYGLIAWQMHVLAQANVRLEERGLHIARLNRVHAMLSAINGAILRIRHRDSLLRESCRIAVDTGGFDLAWVGLVNADARTLSPVASAGDALDCLDGLSLCIASGDPDAHPMAADLCARLPFVVNELSAIPPMDECHSRAVARGFRAMAVVPFFNGSQLLGVLGFLSRQATVFDADELQLLTEVAADTGLGLMIIDQAQALERSTRYDPLTGLPNRGLLEERIGQALLRARHHRRYIGVMALEVLGLRAVIDSLGRQQGDRLQQVVARRLLSRLREGDTVAHLGNGEFALLLCDLRMGMDVSEVADKLLEPFELEMGGDLPPLHVKLSAGAAVYPGDAESGPELLHCAGVALHQGGAQSHAGRCVFYAREMDERVREYQALDNELQGALQRDEMHLHYQPIVNTRDGSVLGVEALLRWDNRRFGSVSPGRFIPMAEHSGLILSLGEWVLEQACAQIAHWRAQGWNHLHMSVNLSARQLLTPGFDTQVVKVLERHGLDKDDMPLVLEVTETAVIEDMEQVSEALFRLKRLGIAVHLDDFGTGYASLSYLHRLPVDALKIDQSFVRGLGGDPVAENLIRTLVVLAERLDLSLVAEGVETDEQRDILRRLGCDVAQGYLFARPAPAEQIEGLFPAPQG</sequence>
<evidence type="ECO:0000313" key="7">
    <source>
        <dbReference type="Proteomes" id="UP000002383"/>
    </source>
</evidence>
<dbReference type="PANTHER" id="PTHR33121">
    <property type="entry name" value="CYCLIC DI-GMP PHOSPHODIESTERASE PDEF"/>
    <property type="match status" value="1"/>
</dbReference>
<dbReference type="PANTHER" id="PTHR33121:SF70">
    <property type="entry name" value="SIGNALING PROTEIN YKOW"/>
    <property type="match status" value="1"/>
</dbReference>
<dbReference type="Proteomes" id="UP000002383">
    <property type="component" value="Chromosome"/>
</dbReference>
<dbReference type="SMART" id="SM00052">
    <property type="entry name" value="EAL"/>
    <property type="match status" value="1"/>
</dbReference>
<keyword evidence="3" id="KW-0472">Membrane</keyword>
<dbReference type="Gene3D" id="3.30.70.270">
    <property type="match status" value="1"/>
</dbReference>
<organism evidence="6 7">
    <name type="scientific">Thioalkalivibrio sulfidiphilus (strain HL-EbGR7)</name>
    <dbReference type="NCBI Taxonomy" id="396588"/>
    <lineage>
        <taxon>Bacteria</taxon>
        <taxon>Pseudomonadati</taxon>
        <taxon>Pseudomonadota</taxon>
        <taxon>Gammaproteobacteria</taxon>
        <taxon>Chromatiales</taxon>
        <taxon>Ectothiorhodospiraceae</taxon>
        <taxon>Thioalkalivibrio</taxon>
    </lineage>
</organism>
<keyword evidence="3" id="KW-1133">Transmembrane helix</keyword>
<keyword evidence="7" id="KW-1185">Reference proteome</keyword>
<dbReference type="AlphaFoldDB" id="B8GN35"/>
<dbReference type="InterPro" id="IPR000160">
    <property type="entry name" value="GGDEF_dom"/>
</dbReference>
<dbReference type="InterPro" id="IPR029016">
    <property type="entry name" value="GAF-like_dom_sf"/>
</dbReference>
<evidence type="ECO:0000313" key="6">
    <source>
        <dbReference type="EMBL" id="ACL71896.1"/>
    </source>
</evidence>
<dbReference type="InterPro" id="IPR003018">
    <property type="entry name" value="GAF"/>
</dbReference>
<dbReference type="InterPro" id="IPR050706">
    <property type="entry name" value="Cyclic-di-GMP_PDE-like"/>
</dbReference>
<keyword evidence="2" id="KW-0973">c-di-GMP</keyword>
<dbReference type="Pfam" id="PF00990">
    <property type="entry name" value="GGDEF"/>
    <property type="match status" value="1"/>
</dbReference>
<dbReference type="Pfam" id="PF00563">
    <property type="entry name" value="EAL"/>
    <property type="match status" value="1"/>
</dbReference>
<dbReference type="PROSITE" id="PS50887">
    <property type="entry name" value="GGDEF"/>
    <property type="match status" value="1"/>
</dbReference>
<name>B8GN35_THISH</name>
<reference evidence="6 7" key="1">
    <citation type="journal article" date="2011" name="Stand. Genomic Sci.">
        <title>Complete genome sequence of 'Thioalkalivibrio sulfidophilus' HL-EbGr7.</title>
        <authorList>
            <person name="Muyzer G."/>
            <person name="Sorokin D.Y."/>
            <person name="Mavromatis K."/>
            <person name="Lapidus A."/>
            <person name="Clum A."/>
            <person name="Ivanova N."/>
            <person name="Pati A."/>
            <person name="d'Haeseleer P."/>
            <person name="Woyke T."/>
            <person name="Kyrpides N.C."/>
        </authorList>
    </citation>
    <scope>NUCLEOTIDE SEQUENCE [LARGE SCALE GENOMIC DNA]</scope>
    <source>
        <strain evidence="6 7">HL-EbGR7</strain>
    </source>
</reference>
<protein>
    <recommendedName>
        <fullName evidence="1">cyclic-guanylate-specific phosphodiesterase</fullName>
        <ecNumber evidence="1">3.1.4.52</ecNumber>
    </recommendedName>
</protein>
<dbReference type="Pfam" id="PF13185">
    <property type="entry name" value="GAF_2"/>
    <property type="match status" value="1"/>
</dbReference>
<dbReference type="InterPro" id="IPR029787">
    <property type="entry name" value="Nucleotide_cyclase"/>
</dbReference>
<dbReference type="FunFam" id="3.20.20.450:FF:000001">
    <property type="entry name" value="Cyclic di-GMP phosphodiesterase yahA"/>
    <property type="match status" value="1"/>
</dbReference>